<evidence type="ECO:0000313" key="5">
    <source>
        <dbReference type="EMBL" id="CAA2145084.1"/>
    </source>
</evidence>
<dbReference type="Pfam" id="PF00067">
    <property type="entry name" value="p450"/>
    <property type="match status" value="1"/>
</dbReference>
<name>A0A679K8X4_9HYPH</name>
<dbReference type="InterPro" id="IPR002401">
    <property type="entry name" value="Cyt_P450_E_grp-I"/>
</dbReference>
<dbReference type="InterPro" id="IPR001128">
    <property type="entry name" value="Cyt_P450"/>
</dbReference>
<evidence type="ECO:0000256" key="3">
    <source>
        <dbReference type="PIRSR" id="PIRSR602401-1"/>
    </source>
</evidence>
<dbReference type="SUPFAM" id="SSF48264">
    <property type="entry name" value="Cytochrome P450"/>
    <property type="match status" value="1"/>
</dbReference>
<evidence type="ECO:0000256" key="1">
    <source>
        <dbReference type="ARBA" id="ARBA00001971"/>
    </source>
</evidence>
<dbReference type="InterPro" id="IPR036396">
    <property type="entry name" value="Cyt_P450_sf"/>
</dbReference>
<protein>
    <submittedName>
        <fullName evidence="5">Pentalenene oxygenase</fullName>
        <ecNumber evidence="5">1.14.15.32</ecNumber>
    </submittedName>
</protein>
<dbReference type="GO" id="GO:0020037">
    <property type="term" value="F:heme binding"/>
    <property type="evidence" value="ECO:0007669"/>
    <property type="project" value="InterPro"/>
</dbReference>
<dbReference type="AlphaFoldDB" id="A0A679K8X4"/>
<comment type="similarity">
    <text evidence="2 4">Belongs to the cytochrome P450 family.</text>
</comment>
<dbReference type="GO" id="GO:0016705">
    <property type="term" value="F:oxidoreductase activity, acting on paired donors, with incorporation or reduction of molecular oxygen"/>
    <property type="evidence" value="ECO:0007669"/>
    <property type="project" value="InterPro"/>
</dbReference>
<keyword evidence="3 4" id="KW-0408">Iron</keyword>
<sequence>MSDHRHPHSPLFGIRHLWRIRRDQLRFYAEMHESHGDTVRLRLGPYRSWLLFHPRDIETVLVGRAPAFIRFRKLTRVIAQWNGDSLIVTEGLRWRDRRRKVQPAFQTRRVKEYARTAADHAGRLCARFDAASTAGSLTVDTDAVMARLTLDIATGTLFGAEPLSNGDAVEQAIQILSDTAFRETTAPIVLPDWLPLPAKARKRWAMALMDDVVTGLVQGRIDRRTEDQGDLLAMLVEQHDGQLKPIRDDAMSLLIAGHETSGALLSWLFLVLVEHPAWRKRAVDEVSTALAGRPAGVDDLPQLPVLRAVIAEVLRLWPPAYSLFLRQATEEVVLGDDVIAPGDLVQIVPYTLHRDPRWFADPDRFDPERFLQAPSWPTYAYLPFGSGPRICIGQNFALVEAGVVAATILGRWEPVTMPHSPRPDPKFSLRPEGGLQMTWQPVSVTPA</sequence>
<dbReference type="PROSITE" id="PS00086">
    <property type="entry name" value="CYTOCHROME_P450"/>
    <property type="match status" value="1"/>
</dbReference>
<keyword evidence="4 5" id="KW-0560">Oxidoreductase</keyword>
<feature type="binding site" description="axial binding residue" evidence="3">
    <location>
        <position position="391"/>
    </location>
    <ligand>
        <name>heme</name>
        <dbReference type="ChEBI" id="CHEBI:30413"/>
    </ligand>
    <ligandPart>
        <name>Fe</name>
        <dbReference type="ChEBI" id="CHEBI:18248"/>
    </ligandPart>
</feature>
<gene>
    <name evidence="5" type="primary">ptlI</name>
    <name evidence="5" type="ORF">MBLL_04205</name>
</gene>
<reference evidence="5" key="1">
    <citation type="submission" date="2019-12" db="EMBL/GenBank/DDBJ databases">
        <authorList>
            <person name="Cremers G."/>
        </authorList>
    </citation>
    <scope>NUCLEOTIDE SEQUENCE</scope>
    <source>
        <strain evidence="5">Mbul2</strain>
    </source>
</reference>
<dbReference type="PANTHER" id="PTHR24305">
    <property type="entry name" value="CYTOCHROME P450"/>
    <property type="match status" value="1"/>
</dbReference>
<dbReference type="EMBL" id="LR743511">
    <property type="protein sequence ID" value="CAA2145084.1"/>
    <property type="molecule type" value="Genomic_DNA"/>
</dbReference>
<dbReference type="GO" id="GO:0005506">
    <property type="term" value="F:iron ion binding"/>
    <property type="evidence" value="ECO:0007669"/>
    <property type="project" value="InterPro"/>
</dbReference>
<keyword evidence="3 4" id="KW-0349">Heme</keyword>
<dbReference type="RefSeq" id="WP_339163492.1">
    <property type="nucleotide sequence ID" value="NZ_LR743511.1"/>
</dbReference>
<keyword evidence="3 4" id="KW-0479">Metal-binding</keyword>
<organism evidence="5">
    <name type="scientific">Methylobacterium bullatum</name>
    <dbReference type="NCBI Taxonomy" id="570505"/>
    <lineage>
        <taxon>Bacteria</taxon>
        <taxon>Pseudomonadati</taxon>
        <taxon>Pseudomonadota</taxon>
        <taxon>Alphaproteobacteria</taxon>
        <taxon>Hyphomicrobiales</taxon>
        <taxon>Methylobacteriaceae</taxon>
        <taxon>Methylobacterium</taxon>
    </lineage>
</organism>
<evidence type="ECO:0000256" key="2">
    <source>
        <dbReference type="ARBA" id="ARBA00010617"/>
    </source>
</evidence>
<comment type="cofactor">
    <cofactor evidence="1 3">
        <name>heme</name>
        <dbReference type="ChEBI" id="CHEBI:30413"/>
    </cofactor>
</comment>
<dbReference type="InterPro" id="IPR017972">
    <property type="entry name" value="Cyt_P450_CS"/>
</dbReference>
<evidence type="ECO:0000256" key="4">
    <source>
        <dbReference type="RuleBase" id="RU000461"/>
    </source>
</evidence>
<dbReference type="InterPro" id="IPR050121">
    <property type="entry name" value="Cytochrome_P450_monoxygenase"/>
</dbReference>
<dbReference type="EC" id="1.14.15.32" evidence="5"/>
<dbReference type="GO" id="GO:0004497">
    <property type="term" value="F:monooxygenase activity"/>
    <property type="evidence" value="ECO:0007669"/>
    <property type="project" value="UniProtKB-KW"/>
</dbReference>
<dbReference type="PRINTS" id="PR00385">
    <property type="entry name" value="P450"/>
</dbReference>
<accession>A0A679K8X4</accession>
<proteinExistence type="inferred from homology"/>
<dbReference type="PRINTS" id="PR00463">
    <property type="entry name" value="EP450I"/>
</dbReference>
<keyword evidence="4" id="KW-0503">Monooxygenase</keyword>
<dbReference type="PANTHER" id="PTHR24305:SF166">
    <property type="entry name" value="CYTOCHROME P450 12A4, MITOCHONDRIAL-RELATED"/>
    <property type="match status" value="1"/>
</dbReference>
<dbReference type="Gene3D" id="1.10.630.10">
    <property type="entry name" value="Cytochrome P450"/>
    <property type="match status" value="1"/>
</dbReference>